<evidence type="ECO:0000313" key="2">
    <source>
        <dbReference type="EMBL" id="GAB1311478.1"/>
    </source>
</evidence>
<evidence type="ECO:0000313" key="3">
    <source>
        <dbReference type="Proteomes" id="UP001628179"/>
    </source>
</evidence>
<evidence type="ECO:0000256" key="1">
    <source>
        <dbReference type="SAM" id="Phobius"/>
    </source>
</evidence>
<keyword evidence="3" id="KW-1185">Reference proteome</keyword>
<organism evidence="2 3">
    <name type="scientific">Madurella fahalii</name>
    <dbReference type="NCBI Taxonomy" id="1157608"/>
    <lineage>
        <taxon>Eukaryota</taxon>
        <taxon>Fungi</taxon>
        <taxon>Dikarya</taxon>
        <taxon>Ascomycota</taxon>
        <taxon>Pezizomycotina</taxon>
        <taxon>Sordariomycetes</taxon>
        <taxon>Sordariomycetidae</taxon>
        <taxon>Sordariales</taxon>
        <taxon>Sordariales incertae sedis</taxon>
        <taxon>Madurella</taxon>
    </lineage>
</organism>
<dbReference type="RefSeq" id="XP_070913211.1">
    <property type="nucleotide sequence ID" value="XM_071057110.1"/>
</dbReference>
<proteinExistence type="predicted"/>
<evidence type="ECO:0008006" key="4">
    <source>
        <dbReference type="Google" id="ProtNLM"/>
    </source>
</evidence>
<reference evidence="2 3" key="1">
    <citation type="submission" date="2024-09" db="EMBL/GenBank/DDBJ databases">
        <title>Itraconazole resistance in Madurella fahalii resulting from another homologue of gene encoding cytochrome P450 14-alpha sterol demethylase (CYP51).</title>
        <authorList>
            <person name="Yoshioka I."/>
            <person name="Fahal A.H."/>
            <person name="Kaneko S."/>
            <person name="Yaguchi T."/>
        </authorList>
    </citation>
    <scope>NUCLEOTIDE SEQUENCE [LARGE SCALE GENOMIC DNA]</scope>
    <source>
        <strain evidence="2 3">IFM 68171</strain>
    </source>
</reference>
<feature type="transmembrane region" description="Helical" evidence="1">
    <location>
        <begin position="253"/>
        <end position="274"/>
    </location>
</feature>
<dbReference type="PANTHER" id="PTHR36978">
    <property type="entry name" value="P-LOOP CONTAINING NUCLEOTIDE TRIPHOSPHATE HYDROLASE"/>
    <property type="match status" value="1"/>
</dbReference>
<dbReference type="SUPFAM" id="SSF52540">
    <property type="entry name" value="P-loop containing nucleoside triphosphate hydrolases"/>
    <property type="match status" value="1"/>
</dbReference>
<dbReference type="InterPro" id="IPR040632">
    <property type="entry name" value="Sulfotransfer_4"/>
</dbReference>
<name>A0ABQ0G151_9PEZI</name>
<dbReference type="InterPro" id="IPR027417">
    <property type="entry name" value="P-loop_NTPase"/>
</dbReference>
<keyword evidence="1" id="KW-0812">Transmembrane</keyword>
<accession>A0ABQ0G151</accession>
<protein>
    <recommendedName>
        <fullName evidence="4">Efflux pump antibiotic resistance protein</fullName>
    </recommendedName>
</protein>
<dbReference type="Gene3D" id="3.40.50.300">
    <property type="entry name" value="P-loop containing nucleotide triphosphate hydrolases"/>
    <property type="match status" value="1"/>
</dbReference>
<dbReference type="EMBL" id="BAAFSV010000001">
    <property type="protein sequence ID" value="GAB1311478.1"/>
    <property type="molecule type" value="Genomic_DNA"/>
</dbReference>
<sequence>MESKPAPPPRSGGNDKPGLKIINAALFRMGTKSMAHAYQILGFKTHHGLLEDVTQSPWAQLEEAAEATWPSVPEARPRPPFQRADWDALWGDKYDAVTDLASPFAVELIKAYPDAKVVVVQRDFDKWWPSFREEVLDRVLTQPLAAIHGWIGWKIMGIRAVQAMRKLHFGFFHARSKEEAHRNARRAYDEYFAEIRRIVPEERRLEYKMGDGWEPLCEFLGVPVPNVPFPRSNEQEAHQQEVKKRLGKFYGSVFRTFAPLVVGAAAVAAGWLWYRRA</sequence>
<keyword evidence="1" id="KW-0472">Membrane</keyword>
<gene>
    <name evidence="2" type="ORF">MFIFM68171_01688</name>
</gene>
<dbReference type="Pfam" id="PF17784">
    <property type="entry name" value="Sulfotransfer_4"/>
    <property type="match status" value="1"/>
</dbReference>
<dbReference type="PANTHER" id="PTHR36978:SF4">
    <property type="entry name" value="P-LOOP CONTAINING NUCLEOSIDE TRIPHOSPHATE HYDROLASE PROTEIN"/>
    <property type="match status" value="1"/>
</dbReference>
<dbReference type="GeneID" id="98172433"/>
<dbReference type="Proteomes" id="UP001628179">
    <property type="component" value="Unassembled WGS sequence"/>
</dbReference>
<comment type="caution">
    <text evidence="2">The sequence shown here is derived from an EMBL/GenBank/DDBJ whole genome shotgun (WGS) entry which is preliminary data.</text>
</comment>
<keyword evidence="1" id="KW-1133">Transmembrane helix</keyword>